<dbReference type="AlphaFoldDB" id="A0AA35ZIK6"/>
<dbReference type="EMBL" id="OX465083">
    <property type="protein sequence ID" value="CAI9292848.1"/>
    <property type="molecule type" value="Genomic_DNA"/>
</dbReference>
<evidence type="ECO:0000256" key="1">
    <source>
        <dbReference type="SAM" id="MobiDB-lite"/>
    </source>
</evidence>
<name>A0AA35ZIK6_LACSI</name>
<keyword evidence="3" id="KW-1185">Reference proteome</keyword>
<gene>
    <name evidence="2" type="ORF">LSALG_LOCUS31892</name>
</gene>
<evidence type="ECO:0000313" key="3">
    <source>
        <dbReference type="Proteomes" id="UP001177003"/>
    </source>
</evidence>
<reference evidence="2" key="1">
    <citation type="submission" date="2023-04" db="EMBL/GenBank/DDBJ databases">
        <authorList>
            <person name="Vijverberg K."/>
            <person name="Xiong W."/>
            <person name="Schranz E."/>
        </authorList>
    </citation>
    <scope>NUCLEOTIDE SEQUENCE</scope>
</reference>
<dbReference type="Proteomes" id="UP001177003">
    <property type="component" value="Chromosome 7"/>
</dbReference>
<feature type="region of interest" description="Disordered" evidence="1">
    <location>
        <begin position="83"/>
        <end position="103"/>
    </location>
</feature>
<feature type="compositionally biased region" description="Polar residues" evidence="1">
    <location>
        <begin position="90"/>
        <end position="99"/>
    </location>
</feature>
<proteinExistence type="predicted"/>
<organism evidence="2 3">
    <name type="scientific">Lactuca saligna</name>
    <name type="common">Willowleaf lettuce</name>
    <dbReference type="NCBI Taxonomy" id="75948"/>
    <lineage>
        <taxon>Eukaryota</taxon>
        <taxon>Viridiplantae</taxon>
        <taxon>Streptophyta</taxon>
        <taxon>Embryophyta</taxon>
        <taxon>Tracheophyta</taxon>
        <taxon>Spermatophyta</taxon>
        <taxon>Magnoliopsida</taxon>
        <taxon>eudicotyledons</taxon>
        <taxon>Gunneridae</taxon>
        <taxon>Pentapetalae</taxon>
        <taxon>asterids</taxon>
        <taxon>campanulids</taxon>
        <taxon>Asterales</taxon>
        <taxon>Asteraceae</taxon>
        <taxon>Cichorioideae</taxon>
        <taxon>Cichorieae</taxon>
        <taxon>Lactucinae</taxon>
        <taxon>Lactuca</taxon>
    </lineage>
</organism>
<protein>
    <submittedName>
        <fullName evidence="2">Uncharacterized protein</fullName>
    </submittedName>
</protein>
<sequence>MPIGCAGASRYEHVLVVHGCSTFVVRSMTRYLFALLLISARDLGFGDFDLPLYDDSMNDSGSEGINSRNDEVMVSQIKAHDSYDDDVGEQTPNASSTPILVSEDGDEVGNKEVSLIYRKIYRGLIAFVAFVVVLSVGECSSGGRRDESLLQPKVPISFSENSASPVISWLHENETFHRENCALRDEFNRVSDLVKSYVSFSGGVSRNVQVFRDQYVNLIGKVAELEKLSSGVGMVLKINLEKSEE</sequence>
<accession>A0AA35ZIK6</accession>
<evidence type="ECO:0000313" key="2">
    <source>
        <dbReference type="EMBL" id="CAI9292848.1"/>
    </source>
</evidence>